<gene>
    <name evidence="1" type="ORF">BK123_31590</name>
</gene>
<accession>A0A1R1AQ01</accession>
<comment type="caution">
    <text evidence="1">The sequence shown here is derived from an EMBL/GenBank/DDBJ whole genome shotgun (WGS) entry which is preliminary data.</text>
</comment>
<dbReference type="AlphaFoldDB" id="A0A1R1AQ01"/>
<sequence length="74" mass="8799">MHNKTNNMELPLLVRLYPWSGHYIIERFLQVICNHIIKFSLALCRTNVLISCLYTIDIIFDQVSIKFAHNVLFY</sequence>
<dbReference type="Proteomes" id="UP000187074">
    <property type="component" value="Unassembled WGS sequence"/>
</dbReference>
<protein>
    <submittedName>
        <fullName evidence="1">Uncharacterized protein</fullName>
    </submittedName>
</protein>
<organism evidence="1 2">
    <name type="scientific">Paenibacillus lautus</name>
    <name type="common">Bacillus lautus</name>
    <dbReference type="NCBI Taxonomy" id="1401"/>
    <lineage>
        <taxon>Bacteria</taxon>
        <taxon>Bacillati</taxon>
        <taxon>Bacillota</taxon>
        <taxon>Bacilli</taxon>
        <taxon>Bacillales</taxon>
        <taxon>Paenibacillaceae</taxon>
        <taxon>Paenibacillus</taxon>
    </lineage>
</organism>
<reference evidence="1 2" key="1">
    <citation type="submission" date="2016-11" db="EMBL/GenBank/DDBJ databases">
        <title>Paenibacillus species isolates.</title>
        <authorList>
            <person name="Beno S.M."/>
        </authorList>
    </citation>
    <scope>NUCLEOTIDE SEQUENCE [LARGE SCALE GENOMIC DNA]</scope>
    <source>
        <strain evidence="1 2">FSL F4-0100</strain>
    </source>
</reference>
<name>A0A1R1AQ01_PAELA</name>
<proteinExistence type="predicted"/>
<dbReference type="EMBL" id="MRTF01000017">
    <property type="protein sequence ID" value="OME87636.1"/>
    <property type="molecule type" value="Genomic_DNA"/>
</dbReference>
<evidence type="ECO:0000313" key="2">
    <source>
        <dbReference type="Proteomes" id="UP000187074"/>
    </source>
</evidence>
<evidence type="ECO:0000313" key="1">
    <source>
        <dbReference type="EMBL" id="OME87636.1"/>
    </source>
</evidence>